<reference evidence="1 2" key="1">
    <citation type="submission" date="2018-11" db="EMBL/GenBank/DDBJ databases">
        <title>Photobacterium sp. BEI247 sp. nov., a marine bacterium isolated from Yongle Blue Hole in the South China Sea.</title>
        <authorList>
            <person name="Wang X."/>
        </authorList>
    </citation>
    <scope>NUCLEOTIDE SEQUENCE [LARGE SCALE GENOMIC DNA]</scope>
    <source>
        <strain evidence="2">BEI247</strain>
    </source>
</reference>
<proteinExistence type="predicted"/>
<dbReference type="RefSeq" id="WP_128783222.1">
    <property type="nucleotide sequence ID" value="NZ_RJLM01000002.1"/>
</dbReference>
<dbReference type="EMBL" id="RJLM01000002">
    <property type="protein sequence ID" value="RWX56136.1"/>
    <property type="molecule type" value="Genomic_DNA"/>
</dbReference>
<name>A0A444JSV7_9GAMM</name>
<evidence type="ECO:0000313" key="1">
    <source>
        <dbReference type="EMBL" id="RWX56136.1"/>
    </source>
</evidence>
<gene>
    <name evidence="1" type="ORF">EDI28_07550</name>
</gene>
<keyword evidence="2" id="KW-1185">Reference proteome</keyword>
<accession>A0A444JSV7</accession>
<protein>
    <submittedName>
        <fullName evidence="1">Uncharacterized protein</fullName>
    </submittedName>
</protein>
<evidence type="ECO:0000313" key="2">
    <source>
        <dbReference type="Proteomes" id="UP000287563"/>
    </source>
</evidence>
<comment type="caution">
    <text evidence="1">The sequence shown here is derived from an EMBL/GenBank/DDBJ whole genome shotgun (WGS) entry which is preliminary data.</text>
</comment>
<sequence>MLIEQLFSAYLGELYGIAFFTAFAEKYSDDNHINKWQKLILVERITAQHLKSGLEKLGVECPDRHLEMEQKGRLDAEKWLSLEWPVLVDTMASWVEPYALKYRQQAQQAQAHLALYQLVQAHEDAILAFLHAEQRQDKNSLAALDRFLSCYHG</sequence>
<organism evidence="1 2">
    <name type="scientific">Photobacterium chitinilyticum</name>
    <dbReference type="NCBI Taxonomy" id="2485123"/>
    <lineage>
        <taxon>Bacteria</taxon>
        <taxon>Pseudomonadati</taxon>
        <taxon>Pseudomonadota</taxon>
        <taxon>Gammaproteobacteria</taxon>
        <taxon>Vibrionales</taxon>
        <taxon>Vibrionaceae</taxon>
        <taxon>Photobacterium</taxon>
    </lineage>
</organism>
<dbReference type="OrthoDB" id="5827825at2"/>
<dbReference type="AlphaFoldDB" id="A0A444JSV7"/>
<dbReference type="Proteomes" id="UP000287563">
    <property type="component" value="Unassembled WGS sequence"/>
</dbReference>